<evidence type="ECO:0000313" key="2">
    <source>
        <dbReference type="Proteomes" id="UP000024404"/>
    </source>
</evidence>
<name>A0A8R1XUP6_ONCVO</name>
<dbReference type="Proteomes" id="UP000024404">
    <property type="component" value="Unassembled WGS sequence"/>
</dbReference>
<evidence type="ECO:0000313" key="1">
    <source>
        <dbReference type="EnsemblMetazoa" id="OVOC2580.1"/>
    </source>
</evidence>
<reference evidence="1" key="2">
    <citation type="submission" date="2022-06" db="UniProtKB">
        <authorList>
            <consortium name="EnsemblMetazoa"/>
        </authorList>
    </citation>
    <scope>IDENTIFICATION</scope>
</reference>
<organism evidence="1 2">
    <name type="scientific">Onchocerca volvulus</name>
    <dbReference type="NCBI Taxonomy" id="6282"/>
    <lineage>
        <taxon>Eukaryota</taxon>
        <taxon>Metazoa</taxon>
        <taxon>Ecdysozoa</taxon>
        <taxon>Nematoda</taxon>
        <taxon>Chromadorea</taxon>
        <taxon>Rhabditida</taxon>
        <taxon>Spirurina</taxon>
        <taxon>Spiruromorpha</taxon>
        <taxon>Filarioidea</taxon>
        <taxon>Onchocercidae</taxon>
        <taxon>Onchocerca</taxon>
    </lineage>
</organism>
<proteinExistence type="predicted"/>
<dbReference type="AlphaFoldDB" id="A0A8R1XUP6"/>
<sequence>MSGRIMHRFCCIIVCLSAHETFSRVHQFSLAVVRKYSTKQDIIILGRLSHESGNNPGRFQ</sequence>
<dbReference type="EnsemblMetazoa" id="OVOC2580.1">
    <property type="protein sequence ID" value="OVOC2580.1"/>
    <property type="gene ID" value="WBGene00239389"/>
</dbReference>
<dbReference type="EMBL" id="CMVM020000075">
    <property type="status" value="NOT_ANNOTATED_CDS"/>
    <property type="molecule type" value="Genomic_DNA"/>
</dbReference>
<keyword evidence="2" id="KW-1185">Reference proteome</keyword>
<accession>A0A8R1XUP6</accession>
<reference evidence="2" key="1">
    <citation type="submission" date="2013-10" db="EMBL/GenBank/DDBJ databases">
        <title>Genome sequencing of Onchocerca volvulus.</title>
        <authorList>
            <person name="Cotton J."/>
            <person name="Tsai J."/>
            <person name="Stanley E."/>
            <person name="Tracey A."/>
            <person name="Holroyd N."/>
            <person name="Lustigman S."/>
            <person name="Berriman M."/>
        </authorList>
    </citation>
    <scope>NUCLEOTIDE SEQUENCE</scope>
</reference>
<protein>
    <submittedName>
        <fullName evidence="1">Uncharacterized protein</fullName>
    </submittedName>
</protein>